<keyword evidence="2" id="KW-0813">Transport</keyword>
<keyword evidence="4" id="KW-0256">Endoplasmic reticulum</keyword>
<comment type="caution">
    <text evidence="13">The sequence shown here is derived from an EMBL/GenBank/DDBJ whole genome shotgun (WGS) entry which is preliminary data.</text>
</comment>
<dbReference type="InterPro" id="IPR056173">
    <property type="entry name" value="Sec20_C"/>
</dbReference>
<dbReference type="GO" id="GO:0005789">
    <property type="term" value="C:endoplasmic reticulum membrane"/>
    <property type="evidence" value="ECO:0007669"/>
    <property type="project" value="UniProtKB-SubCell"/>
</dbReference>
<feature type="coiled-coil region" evidence="10">
    <location>
        <begin position="43"/>
        <end position="70"/>
    </location>
</feature>
<evidence type="ECO:0000256" key="10">
    <source>
        <dbReference type="SAM" id="Coils"/>
    </source>
</evidence>
<gene>
    <name evidence="13" type="ORF">FSP39_020131</name>
</gene>
<accession>A0AA89BW75</accession>
<evidence type="ECO:0000256" key="3">
    <source>
        <dbReference type="ARBA" id="ARBA00022692"/>
    </source>
</evidence>
<dbReference type="GO" id="GO:0031201">
    <property type="term" value="C:SNARE complex"/>
    <property type="evidence" value="ECO:0007669"/>
    <property type="project" value="TreeGrafter"/>
</dbReference>
<evidence type="ECO:0000256" key="4">
    <source>
        <dbReference type="ARBA" id="ARBA00022824"/>
    </source>
</evidence>
<evidence type="ECO:0000313" key="14">
    <source>
        <dbReference type="Proteomes" id="UP001186944"/>
    </source>
</evidence>
<feature type="transmembrane region" description="Helical" evidence="11">
    <location>
        <begin position="203"/>
        <end position="220"/>
    </location>
</feature>
<proteinExistence type="inferred from homology"/>
<dbReference type="PANTHER" id="PTHR12825:SF0">
    <property type="entry name" value="VESICLE TRANSPORT PROTEIN SEC20"/>
    <property type="match status" value="1"/>
</dbReference>
<comment type="subcellular location">
    <subcellularLocation>
        <location evidence="1">Endoplasmic reticulum membrane</location>
        <topology evidence="1">Single-pass type IV membrane protein</topology>
    </subcellularLocation>
</comment>
<dbReference type="PANTHER" id="PTHR12825">
    <property type="entry name" value="BNIP1-RELATED"/>
    <property type="match status" value="1"/>
</dbReference>
<protein>
    <recommendedName>
        <fullName evidence="12">Sec20 C-terminal domain-containing protein</fullName>
    </recommendedName>
</protein>
<keyword evidence="3 11" id="KW-0812">Transmembrane</keyword>
<evidence type="ECO:0000313" key="13">
    <source>
        <dbReference type="EMBL" id="KAK3084848.1"/>
    </source>
</evidence>
<dbReference type="EMBL" id="VSWD01000013">
    <property type="protein sequence ID" value="KAK3084848.1"/>
    <property type="molecule type" value="Genomic_DNA"/>
</dbReference>
<evidence type="ECO:0000259" key="12">
    <source>
        <dbReference type="Pfam" id="PF03908"/>
    </source>
</evidence>
<keyword evidence="14" id="KW-1185">Reference proteome</keyword>
<feature type="domain" description="Sec20 C-terminal" evidence="12">
    <location>
        <begin position="134"/>
        <end position="224"/>
    </location>
</feature>
<keyword evidence="6 11" id="KW-1133">Transmembrane helix</keyword>
<reference evidence="13" key="1">
    <citation type="submission" date="2019-08" db="EMBL/GenBank/DDBJ databases">
        <title>The improved chromosome-level genome for the pearl oyster Pinctada fucata martensii using PacBio sequencing and Hi-C.</title>
        <authorList>
            <person name="Zheng Z."/>
        </authorList>
    </citation>
    <scope>NUCLEOTIDE SEQUENCE</scope>
    <source>
        <strain evidence="13">ZZ-2019</strain>
        <tissue evidence="13">Adductor muscle</tissue>
    </source>
</reference>
<evidence type="ECO:0000256" key="8">
    <source>
        <dbReference type="ARBA" id="ARBA00023136"/>
    </source>
</evidence>
<keyword evidence="8 11" id="KW-0472">Membrane</keyword>
<dbReference type="Pfam" id="PF03908">
    <property type="entry name" value="Sec20"/>
    <property type="match status" value="1"/>
</dbReference>
<organism evidence="13 14">
    <name type="scientific">Pinctada imbricata</name>
    <name type="common">Atlantic pearl-oyster</name>
    <name type="synonym">Pinctada martensii</name>
    <dbReference type="NCBI Taxonomy" id="66713"/>
    <lineage>
        <taxon>Eukaryota</taxon>
        <taxon>Metazoa</taxon>
        <taxon>Spiralia</taxon>
        <taxon>Lophotrochozoa</taxon>
        <taxon>Mollusca</taxon>
        <taxon>Bivalvia</taxon>
        <taxon>Autobranchia</taxon>
        <taxon>Pteriomorphia</taxon>
        <taxon>Pterioida</taxon>
        <taxon>Pterioidea</taxon>
        <taxon>Pteriidae</taxon>
        <taxon>Pinctada</taxon>
    </lineage>
</organism>
<name>A0AA89BW75_PINIB</name>
<comment type="similarity">
    <text evidence="9">Belongs to the SEC20 family.</text>
</comment>
<dbReference type="Proteomes" id="UP001186944">
    <property type="component" value="Unassembled WGS sequence"/>
</dbReference>
<evidence type="ECO:0000256" key="1">
    <source>
        <dbReference type="ARBA" id="ARBA00004163"/>
    </source>
</evidence>
<dbReference type="GO" id="GO:0005484">
    <property type="term" value="F:SNAP receptor activity"/>
    <property type="evidence" value="ECO:0007669"/>
    <property type="project" value="InterPro"/>
</dbReference>
<evidence type="ECO:0000256" key="7">
    <source>
        <dbReference type="ARBA" id="ARBA00023054"/>
    </source>
</evidence>
<evidence type="ECO:0000256" key="6">
    <source>
        <dbReference type="ARBA" id="ARBA00022989"/>
    </source>
</evidence>
<keyword evidence="5" id="KW-0931">ER-Golgi transport</keyword>
<dbReference type="GO" id="GO:0006890">
    <property type="term" value="P:retrograde vesicle-mediated transport, Golgi to endoplasmic reticulum"/>
    <property type="evidence" value="ECO:0007669"/>
    <property type="project" value="InterPro"/>
</dbReference>
<evidence type="ECO:0000256" key="9">
    <source>
        <dbReference type="ARBA" id="ARBA00037934"/>
    </source>
</evidence>
<dbReference type="CDD" id="cd15865">
    <property type="entry name" value="SNARE_SEC20"/>
    <property type="match status" value="1"/>
</dbReference>
<dbReference type="AlphaFoldDB" id="A0AA89BW75"/>
<keyword evidence="7 10" id="KW-0175">Coiled coil</keyword>
<evidence type="ECO:0000256" key="11">
    <source>
        <dbReference type="SAM" id="Phobius"/>
    </source>
</evidence>
<dbReference type="InterPro" id="IPR005606">
    <property type="entry name" value="Sec20"/>
</dbReference>
<evidence type="ECO:0000256" key="5">
    <source>
        <dbReference type="ARBA" id="ARBA00022892"/>
    </source>
</evidence>
<evidence type="ECO:0000256" key="2">
    <source>
        <dbReference type="ARBA" id="ARBA00022448"/>
    </source>
</evidence>
<sequence length="225" mass="25698">MATEDIQVRLCLQEIVKLDLEIKALIQDIQECATTSEILEDINADAQAKVSKLRHKIQDLEQLGREQEKSSVRQIIQKDVDSHRQRLSNTISTLRQTNLATQFAIDKSEKEQLLNGGSSVRQRRLQTKESISKTATDITQSLMGLNRKLAEQVVQSEDTKATLMRSSDTITTTHDELRNMTGHIANSKKLLSKYGRRQITDKLLIFLALVFFFASVLYIVKKRVW</sequence>